<feature type="compositionally biased region" description="Low complexity" evidence="1">
    <location>
        <begin position="7"/>
        <end position="16"/>
    </location>
</feature>
<evidence type="ECO:0000313" key="2">
    <source>
        <dbReference type="EMBL" id="KAJ8359859.1"/>
    </source>
</evidence>
<sequence>MHHSLGSTRSTVSQRRQSADDTAKAVRSHLHSGLQKQLAEEGSRASKSRKRLSRMAPLRRDTRHQAAEIPDISWRRGAASSRFGI</sequence>
<reference evidence="2" key="1">
    <citation type="journal article" date="2023" name="Science">
        <title>Genome structures resolve the early diversification of teleost fishes.</title>
        <authorList>
            <person name="Parey E."/>
            <person name="Louis A."/>
            <person name="Montfort J."/>
            <person name="Bouchez O."/>
            <person name="Roques C."/>
            <person name="Iampietro C."/>
            <person name="Lluch J."/>
            <person name="Castinel A."/>
            <person name="Donnadieu C."/>
            <person name="Desvignes T."/>
            <person name="Floi Bucao C."/>
            <person name="Jouanno E."/>
            <person name="Wen M."/>
            <person name="Mejri S."/>
            <person name="Dirks R."/>
            <person name="Jansen H."/>
            <person name="Henkel C."/>
            <person name="Chen W.J."/>
            <person name="Zahm M."/>
            <person name="Cabau C."/>
            <person name="Klopp C."/>
            <person name="Thompson A.W."/>
            <person name="Robinson-Rechavi M."/>
            <person name="Braasch I."/>
            <person name="Lecointre G."/>
            <person name="Bobe J."/>
            <person name="Postlethwait J.H."/>
            <person name="Berthelot C."/>
            <person name="Roest Crollius H."/>
            <person name="Guiguen Y."/>
        </authorList>
    </citation>
    <scope>NUCLEOTIDE SEQUENCE</scope>
    <source>
        <strain evidence="2">WJC10195</strain>
    </source>
</reference>
<organism evidence="2 3">
    <name type="scientific">Synaphobranchus kaupii</name>
    <name type="common">Kaup's arrowtooth eel</name>
    <dbReference type="NCBI Taxonomy" id="118154"/>
    <lineage>
        <taxon>Eukaryota</taxon>
        <taxon>Metazoa</taxon>
        <taxon>Chordata</taxon>
        <taxon>Craniata</taxon>
        <taxon>Vertebrata</taxon>
        <taxon>Euteleostomi</taxon>
        <taxon>Actinopterygii</taxon>
        <taxon>Neopterygii</taxon>
        <taxon>Teleostei</taxon>
        <taxon>Anguilliformes</taxon>
        <taxon>Synaphobranchidae</taxon>
        <taxon>Synaphobranchus</taxon>
    </lineage>
</organism>
<evidence type="ECO:0000256" key="1">
    <source>
        <dbReference type="SAM" id="MobiDB-lite"/>
    </source>
</evidence>
<name>A0A9Q1FJH8_SYNKA</name>
<dbReference type="AlphaFoldDB" id="A0A9Q1FJH8"/>
<accession>A0A9Q1FJH8</accession>
<feature type="region of interest" description="Disordered" evidence="1">
    <location>
        <begin position="1"/>
        <end position="85"/>
    </location>
</feature>
<proteinExistence type="predicted"/>
<protein>
    <submittedName>
        <fullName evidence="2">Uncharacterized protein</fullName>
    </submittedName>
</protein>
<gene>
    <name evidence="2" type="ORF">SKAU_G00163840</name>
</gene>
<keyword evidence="3" id="KW-1185">Reference proteome</keyword>
<comment type="caution">
    <text evidence="2">The sequence shown here is derived from an EMBL/GenBank/DDBJ whole genome shotgun (WGS) entry which is preliminary data.</text>
</comment>
<evidence type="ECO:0000313" key="3">
    <source>
        <dbReference type="Proteomes" id="UP001152622"/>
    </source>
</evidence>
<dbReference type="Proteomes" id="UP001152622">
    <property type="component" value="Chromosome 5"/>
</dbReference>
<dbReference type="EMBL" id="JAINUF010000005">
    <property type="protein sequence ID" value="KAJ8359859.1"/>
    <property type="molecule type" value="Genomic_DNA"/>
</dbReference>